<dbReference type="EMBL" id="GG663741">
    <property type="protein sequence ID" value="EEH56150.1"/>
    <property type="molecule type" value="Genomic_DNA"/>
</dbReference>
<evidence type="ECO:0000313" key="3">
    <source>
        <dbReference type="Proteomes" id="UP000001876"/>
    </source>
</evidence>
<keyword evidence="3" id="KW-1185">Reference proteome</keyword>
<evidence type="ECO:0000256" key="1">
    <source>
        <dbReference type="SAM" id="MobiDB-lite"/>
    </source>
</evidence>
<feature type="region of interest" description="Disordered" evidence="1">
    <location>
        <begin position="33"/>
        <end position="209"/>
    </location>
</feature>
<feature type="compositionally biased region" description="Pro residues" evidence="1">
    <location>
        <begin position="148"/>
        <end position="169"/>
    </location>
</feature>
<reference evidence="2 3" key="1">
    <citation type="journal article" date="2009" name="Science">
        <title>Green evolution and dynamic adaptations revealed by genomes of the marine picoeukaryotes Micromonas.</title>
        <authorList>
            <person name="Worden A.Z."/>
            <person name="Lee J.H."/>
            <person name="Mock T."/>
            <person name="Rouze P."/>
            <person name="Simmons M.P."/>
            <person name="Aerts A.L."/>
            <person name="Allen A.E."/>
            <person name="Cuvelier M.L."/>
            <person name="Derelle E."/>
            <person name="Everett M.V."/>
            <person name="Foulon E."/>
            <person name="Grimwood J."/>
            <person name="Gundlach H."/>
            <person name="Henrissat B."/>
            <person name="Napoli C."/>
            <person name="McDonald S.M."/>
            <person name="Parker M.S."/>
            <person name="Rombauts S."/>
            <person name="Salamov A."/>
            <person name="Von Dassow P."/>
            <person name="Badger J.H."/>
            <person name="Coutinho P.M."/>
            <person name="Demir E."/>
            <person name="Dubchak I."/>
            <person name="Gentemann C."/>
            <person name="Eikrem W."/>
            <person name="Gready J.E."/>
            <person name="John U."/>
            <person name="Lanier W."/>
            <person name="Lindquist E.A."/>
            <person name="Lucas S."/>
            <person name="Mayer K.F."/>
            <person name="Moreau H."/>
            <person name="Not F."/>
            <person name="Otillar R."/>
            <person name="Panaud O."/>
            <person name="Pangilinan J."/>
            <person name="Paulsen I."/>
            <person name="Piegu B."/>
            <person name="Poliakov A."/>
            <person name="Robbens S."/>
            <person name="Schmutz J."/>
            <person name="Toulza E."/>
            <person name="Wyss T."/>
            <person name="Zelensky A."/>
            <person name="Zhou K."/>
            <person name="Armbrust E.V."/>
            <person name="Bhattacharya D."/>
            <person name="Goodenough U.W."/>
            <person name="Van de Peer Y."/>
            <person name="Grigoriev I.V."/>
        </authorList>
    </citation>
    <scope>NUCLEOTIDE SEQUENCE [LARGE SCALE GENOMIC DNA]</scope>
    <source>
        <strain evidence="2 3">CCMP1545</strain>
    </source>
</reference>
<dbReference type="RefSeq" id="XP_003060198.1">
    <property type="nucleotide sequence ID" value="XM_003060152.1"/>
</dbReference>
<dbReference type="GeneID" id="9685636"/>
<feature type="compositionally biased region" description="Pro residues" evidence="1">
    <location>
        <begin position="183"/>
        <end position="203"/>
    </location>
</feature>
<protein>
    <submittedName>
        <fullName evidence="2">Predicted protein</fullName>
    </submittedName>
</protein>
<organism evidence="3">
    <name type="scientific">Micromonas pusilla (strain CCMP1545)</name>
    <name type="common">Picoplanktonic green alga</name>
    <dbReference type="NCBI Taxonomy" id="564608"/>
    <lineage>
        <taxon>Eukaryota</taxon>
        <taxon>Viridiplantae</taxon>
        <taxon>Chlorophyta</taxon>
        <taxon>Mamiellophyceae</taxon>
        <taxon>Mamiellales</taxon>
        <taxon>Mamiellaceae</taxon>
        <taxon>Micromonas</taxon>
    </lineage>
</organism>
<feature type="compositionally biased region" description="Low complexity" evidence="1">
    <location>
        <begin position="48"/>
        <end position="76"/>
    </location>
</feature>
<evidence type="ECO:0000313" key="2">
    <source>
        <dbReference type="EMBL" id="EEH56150.1"/>
    </source>
</evidence>
<dbReference type="AlphaFoldDB" id="C1MWE0"/>
<name>C1MWE0_MICPC</name>
<proteinExistence type="predicted"/>
<feature type="compositionally biased region" description="Acidic residues" evidence="1">
    <location>
        <begin position="85"/>
        <end position="105"/>
    </location>
</feature>
<dbReference type="KEGG" id="mpp:MICPUCDRAFT_59731"/>
<dbReference type="Proteomes" id="UP000001876">
    <property type="component" value="Unassembled WGS sequence"/>
</dbReference>
<gene>
    <name evidence="2" type="ORF">MICPUCDRAFT_59731</name>
</gene>
<accession>C1MWE0</accession>
<feature type="compositionally biased region" description="Low complexity" evidence="1">
    <location>
        <begin position="170"/>
        <end position="182"/>
    </location>
</feature>
<sequence>MPAVCTARALTPRAAAGPCRHRPANGRLLPLRKPLPASRVAAFDLRRPASGSSAASRARGGRATSTSTTTTRATPPDADGPEANAYDDDDADVAADAADADDNADDALAPRAGTTREGSEDDDPFDYLSSADPPNDPAKSKSSAASPSPTPAAEPAPSLAPPTPSPAPAPEAAEAAARDAALPPTPPPTPNPPPSTRPPPPPYDGAQFDVRGDAVFGDTYANYPGYEGVYVDNTNEENDRRGIVAPSPEQLLAAAAAAPAPALSPDEKMAAAALELRRVLYTSSHTTALAW</sequence>